<evidence type="ECO:0000256" key="2">
    <source>
        <dbReference type="SAM" id="MobiDB-lite"/>
    </source>
</evidence>
<protein>
    <recommendedName>
        <fullName evidence="5">Ubiquitin-like domain-containing protein</fullName>
    </recommendedName>
</protein>
<comment type="caution">
    <text evidence="3">The sequence shown here is derived from an EMBL/GenBank/DDBJ whole genome shotgun (WGS) entry which is preliminary data.</text>
</comment>
<accession>A0A9P8JRS6</accession>
<organism evidence="3 4">
    <name type="scientific">Aureobasidium melanogenum</name>
    <name type="common">Aureobasidium pullulans var. melanogenum</name>
    <dbReference type="NCBI Taxonomy" id="46634"/>
    <lineage>
        <taxon>Eukaryota</taxon>
        <taxon>Fungi</taxon>
        <taxon>Dikarya</taxon>
        <taxon>Ascomycota</taxon>
        <taxon>Pezizomycotina</taxon>
        <taxon>Dothideomycetes</taxon>
        <taxon>Dothideomycetidae</taxon>
        <taxon>Dothideales</taxon>
        <taxon>Saccotheciaceae</taxon>
        <taxon>Aureobasidium</taxon>
    </lineage>
</organism>
<reference evidence="3" key="2">
    <citation type="submission" date="2021-08" db="EMBL/GenBank/DDBJ databases">
        <authorList>
            <person name="Gostincar C."/>
            <person name="Sun X."/>
            <person name="Song Z."/>
            <person name="Gunde-Cimerman N."/>
        </authorList>
    </citation>
    <scope>NUCLEOTIDE SEQUENCE</scope>
    <source>
        <strain evidence="3">EXF-9298</strain>
    </source>
</reference>
<feature type="region of interest" description="Disordered" evidence="2">
    <location>
        <begin position="33"/>
        <end position="52"/>
    </location>
</feature>
<name>A0A9P8JRS6_AURME</name>
<feature type="compositionally biased region" description="Polar residues" evidence="2">
    <location>
        <begin position="39"/>
        <end position="50"/>
    </location>
</feature>
<feature type="non-terminal residue" evidence="3">
    <location>
        <position position="309"/>
    </location>
</feature>
<evidence type="ECO:0008006" key="5">
    <source>
        <dbReference type="Google" id="ProtNLM"/>
    </source>
</evidence>
<keyword evidence="4" id="KW-1185">Reference proteome</keyword>
<keyword evidence="1" id="KW-0175">Coiled coil</keyword>
<dbReference type="EMBL" id="JAHFXS010001676">
    <property type="protein sequence ID" value="KAG9976166.1"/>
    <property type="molecule type" value="Genomic_DNA"/>
</dbReference>
<evidence type="ECO:0000313" key="3">
    <source>
        <dbReference type="EMBL" id="KAG9976166.1"/>
    </source>
</evidence>
<reference evidence="3" key="1">
    <citation type="journal article" date="2021" name="J Fungi (Basel)">
        <title>Virulence traits and population genomics of the black yeast Aureobasidium melanogenum.</title>
        <authorList>
            <person name="Cernosa A."/>
            <person name="Sun X."/>
            <person name="Gostincar C."/>
            <person name="Fang C."/>
            <person name="Gunde-Cimerman N."/>
            <person name="Song Z."/>
        </authorList>
    </citation>
    <scope>NUCLEOTIDE SEQUENCE</scope>
    <source>
        <strain evidence="3">EXF-9298</strain>
    </source>
</reference>
<proteinExistence type="predicted"/>
<dbReference type="AlphaFoldDB" id="A0A9P8JRS6"/>
<gene>
    <name evidence="3" type="ORF">KCU98_g10897</name>
</gene>
<sequence length="309" mass="34368">MVSFYSRITPTPTMNTKTNDFASISDAEVTNALFPPESRSPSPNNDTPSTLAAGEDASMFHHIEVQPKTDDWIDVDTPSYSQERHVPERTLRVLIDKIQPSMDEEATSIGSAALDLARRAEDLAKAVEAGRDSAKHKCREVELAAAGGCEQVKTATKLAVREKAIVEQKEEIARLNTRLAELEEVSQLSSVKNISDGPLAMRIDVWVGGDDGTDIELALVKMNPDTPFKIVLETLRDQHPLKALKQKSTGRWIFDSDTPASLGFKDGEELVFIQQHDEPMFMLDATTDDAECWRGKDSRISWREPDNSW</sequence>
<evidence type="ECO:0000313" key="4">
    <source>
        <dbReference type="Proteomes" id="UP000729357"/>
    </source>
</evidence>
<evidence type="ECO:0000256" key="1">
    <source>
        <dbReference type="SAM" id="Coils"/>
    </source>
</evidence>
<feature type="coiled-coil region" evidence="1">
    <location>
        <begin position="158"/>
        <end position="185"/>
    </location>
</feature>
<dbReference type="Proteomes" id="UP000729357">
    <property type="component" value="Unassembled WGS sequence"/>
</dbReference>